<dbReference type="PROSITE" id="PS00367">
    <property type="entry name" value="BH4_AAA_HYDROXYL_1"/>
    <property type="match status" value="1"/>
</dbReference>
<dbReference type="SUPFAM" id="SSF56534">
    <property type="entry name" value="Aromatic aminoacid monoxygenases, catalytic and oligomerization domains"/>
    <property type="match status" value="1"/>
</dbReference>
<evidence type="ECO:0000256" key="3">
    <source>
        <dbReference type="ARBA" id="ARBA00001954"/>
    </source>
</evidence>
<sequence length="398" mass="45108">MSMAQTLYVAREPDASGFIDYTADEHAVWNTLITRQMEIVEGRACQEYLDGIEQLGLPLDRIPQLGEINKVLGATTGWQVERVPALIPFQTFFELLASKRFPVATFIRSAEELDYLQEPDIFHEIFGHCPLLTNPWFAEFTHTYGKLGLSASKEQRVYLARLYWMTIEFGLVDTPQGRKIYGGGILSSPKEALYSLSSAPEHQPFDPLEAMRTPYRIDILQPLYFVLPDLKRLFDLAQQDIMALVGQGMQLGLHAPRFPPKNQKPRRLTLGPLSEKDTLLMTTLNQAHCEACRADAPQVSEAELPELLKQIPDWNIEVRDAVMQLEKVFLFKNFKWAIAFTNAVGEIAEAEGHHPGLLTEWGKVTVTWWSHSIKGLHRNDFIMAARTDEVAKGAEGRK</sequence>
<evidence type="ECO:0000256" key="13">
    <source>
        <dbReference type="HAMAP-Rule" id="MF_00434"/>
    </source>
</evidence>
<evidence type="ECO:0000256" key="12">
    <source>
        <dbReference type="ARBA" id="ARBA00023239"/>
    </source>
</evidence>
<dbReference type="NCBIfam" id="NF008877">
    <property type="entry name" value="PRK11913.1-2"/>
    <property type="match status" value="1"/>
</dbReference>
<dbReference type="InterPro" id="IPR018301">
    <property type="entry name" value="ArAA_hydroxylase_Fe/CU_BS"/>
</dbReference>
<dbReference type="PRINTS" id="PR00372">
    <property type="entry name" value="FYWHYDRXLASE"/>
</dbReference>
<name>A0A0P9MXI2_9PSED</name>
<dbReference type="Gene3D" id="1.10.800.10">
    <property type="entry name" value="Aromatic amino acid hydroxylase"/>
    <property type="match status" value="1"/>
</dbReference>
<evidence type="ECO:0000256" key="7">
    <source>
        <dbReference type="ARBA" id="ARBA00022723"/>
    </source>
</evidence>
<dbReference type="InterPro" id="IPR036951">
    <property type="entry name" value="ArAA_hydroxylase_sf"/>
</dbReference>
<protein>
    <recommendedName>
        <fullName evidence="13">Putative pterin-4-alpha-carbinolamine dehydratase</fullName>
        <shortName evidence="13">PHS</shortName>
        <ecNumber evidence="13">4.2.1.96</ecNumber>
    </recommendedName>
    <alternativeName>
        <fullName evidence="13">4-alpha-hydroxy-tetrahydropterin dehydratase</fullName>
    </alternativeName>
    <alternativeName>
        <fullName evidence="13">Pterin carbinolamine dehydratase</fullName>
        <shortName evidence="13">PCD</shortName>
    </alternativeName>
</protein>
<dbReference type="InterPro" id="IPR019774">
    <property type="entry name" value="Aromatic-AA_hydroxylase_C"/>
</dbReference>
<comment type="caution">
    <text evidence="16">The sequence shown here is derived from an EMBL/GenBank/DDBJ whole genome shotgun (WGS) entry which is preliminary data.</text>
</comment>
<proteinExistence type="inferred from homology"/>
<dbReference type="NCBIfam" id="NF002016">
    <property type="entry name" value="PRK00823.1-1"/>
    <property type="match status" value="1"/>
</dbReference>
<gene>
    <name evidence="16" type="ORF">ALO75_05117</name>
</gene>
<evidence type="ECO:0000256" key="6">
    <source>
        <dbReference type="ARBA" id="ARBA00009712"/>
    </source>
</evidence>
<comment type="similarity">
    <text evidence="6">Belongs to the biopterin-dependent aromatic amino acid hydroxylase family.</text>
</comment>
<feature type="binding site" evidence="14">
    <location>
        <position position="168"/>
    </location>
    <ligand>
        <name>Fe cation</name>
        <dbReference type="ChEBI" id="CHEBI:24875"/>
    </ligand>
</feature>
<dbReference type="InterPro" id="IPR005960">
    <property type="entry name" value="Phe-4-hydroxylase_mono"/>
</dbReference>
<comment type="similarity">
    <text evidence="5 13">Belongs to the pterin-4-alpha-carbinolamine dehydratase family.</text>
</comment>
<feature type="binding site" evidence="14">
    <location>
        <position position="123"/>
    </location>
    <ligand>
        <name>Fe cation</name>
        <dbReference type="ChEBI" id="CHEBI:24875"/>
    </ligand>
</feature>
<evidence type="ECO:0000256" key="1">
    <source>
        <dbReference type="ARBA" id="ARBA00001060"/>
    </source>
</evidence>
<keyword evidence="11" id="KW-0585">Phenylalanine catabolism</keyword>
<keyword evidence="7 14" id="KW-0479">Metal-binding</keyword>
<dbReference type="GO" id="GO:0006559">
    <property type="term" value="P:L-phenylalanine catabolic process"/>
    <property type="evidence" value="ECO:0007669"/>
    <property type="project" value="UniProtKB-UniPathway"/>
</dbReference>
<dbReference type="InterPro" id="IPR036428">
    <property type="entry name" value="PCD_sf"/>
</dbReference>
<evidence type="ECO:0000256" key="14">
    <source>
        <dbReference type="PIRSR" id="PIRSR601273-2"/>
    </source>
</evidence>
<evidence type="ECO:0000256" key="9">
    <source>
        <dbReference type="ARBA" id="ARBA00023004"/>
    </source>
</evidence>
<dbReference type="NCBIfam" id="TIGR01267">
    <property type="entry name" value="Phe4hydrox_mono"/>
    <property type="match status" value="1"/>
</dbReference>
<evidence type="ECO:0000313" key="17">
    <source>
        <dbReference type="Proteomes" id="UP000051335"/>
    </source>
</evidence>
<dbReference type="Proteomes" id="UP000051335">
    <property type="component" value="Unassembled WGS sequence"/>
</dbReference>
<dbReference type="AlphaFoldDB" id="A0A0P9MXI2"/>
<evidence type="ECO:0000256" key="5">
    <source>
        <dbReference type="ARBA" id="ARBA00006472"/>
    </source>
</evidence>
<dbReference type="UniPathway" id="UPA00139">
    <property type="reaction ID" value="UER00337"/>
</dbReference>
<evidence type="ECO:0000256" key="8">
    <source>
        <dbReference type="ARBA" id="ARBA00023002"/>
    </source>
</evidence>
<dbReference type="CDD" id="cd03348">
    <property type="entry name" value="pro_PheOH"/>
    <property type="match status" value="1"/>
</dbReference>
<dbReference type="PANTHER" id="PTHR11473:SF24">
    <property type="entry name" value="PHENYLALANINE-4-HYDROXYLASE"/>
    <property type="match status" value="1"/>
</dbReference>
<comment type="catalytic activity">
    <reaction evidence="1">
        <text>(6R)-L-erythro-5,6,7,8-tetrahydrobiopterin + L-phenylalanine + O2 = (4aS,6R)-4a-hydroxy-L-erythro-5,6,7,8-tetrahydrobiopterin + L-tyrosine</text>
        <dbReference type="Rhea" id="RHEA:20273"/>
        <dbReference type="ChEBI" id="CHEBI:15379"/>
        <dbReference type="ChEBI" id="CHEBI:15642"/>
        <dbReference type="ChEBI" id="CHEBI:58095"/>
        <dbReference type="ChEBI" id="CHEBI:58315"/>
        <dbReference type="ChEBI" id="CHEBI:59560"/>
        <dbReference type="EC" id="1.14.16.1"/>
    </reaction>
</comment>
<feature type="binding site" evidence="14">
    <location>
        <position position="128"/>
    </location>
    <ligand>
        <name>Fe cation</name>
        <dbReference type="ChEBI" id="CHEBI:24875"/>
    </ligand>
</feature>
<keyword evidence="17" id="KW-1185">Reference proteome</keyword>
<dbReference type="SUPFAM" id="SSF55248">
    <property type="entry name" value="PCD-like"/>
    <property type="match status" value="1"/>
</dbReference>
<comment type="pathway">
    <text evidence="4">Amino-acid degradation; L-phenylalanine degradation; acetoacetate and fumarate from L-phenylalanine: step 1/6.</text>
</comment>
<dbReference type="GO" id="GO:0004505">
    <property type="term" value="F:phenylalanine 4-monooxygenase activity"/>
    <property type="evidence" value="ECO:0007669"/>
    <property type="project" value="UniProtKB-EC"/>
</dbReference>
<dbReference type="PROSITE" id="PS51410">
    <property type="entry name" value="BH4_AAA_HYDROXYL_2"/>
    <property type="match status" value="1"/>
</dbReference>
<dbReference type="PANTHER" id="PTHR11473">
    <property type="entry name" value="AROMATIC AMINO ACID HYDROXYLASE"/>
    <property type="match status" value="1"/>
</dbReference>
<comment type="catalytic activity">
    <reaction evidence="2 13">
        <text>(4aS,6R)-4a-hydroxy-L-erythro-5,6,7,8-tetrahydrobiopterin = (6R)-L-erythro-6,7-dihydrobiopterin + H2O</text>
        <dbReference type="Rhea" id="RHEA:11920"/>
        <dbReference type="ChEBI" id="CHEBI:15377"/>
        <dbReference type="ChEBI" id="CHEBI:15642"/>
        <dbReference type="ChEBI" id="CHEBI:43120"/>
        <dbReference type="EC" id="4.2.1.96"/>
    </reaction>
</comment>
<dbReference type="GO" id="GO:0005506">
    <property type="term" value="F:iron ion binding"/>
    <property type="evidence" value="ECO:0007669"/>
    <property type="project" value="InterPro"/>
</dbReference>
<evidence type="ECO:0000259" key="15">
    <source>
        <dbReference type="PROSITE" id="PS51410"/>
    </source>
</evidence>
<dbReference type="InterPro" id="IPR001533">
    <property type="entry name" value="Pterin_deHydtase"/>
</dbReference>
<comment type="cofactor">
    <cofactor evidence="3 14">
        <name>Fe(2+)</name>
        <dbReference type="ChEBI" id="CHEBI:29033"/>
    </cofactor>
</comment>
<dbReference type="HAMAP" id="MF_00434">
    <property type="entry name" value="Pterin_4_alpha"/>
    <property type="match status" value="1"/>
</dbReference>
<evidence type="ECO:0000256" key="10">
    <source>
        <dbReference type="ARBA" id="ARBA00023033"/>
    </source>
</evidence>
<dbReference type="EC" id="4.2.1.96" evidence="13"/>
<keyword evidence="8" id="KW-0560">Oxidoreductase</keyword>
<dbReference type="Pfam" id="PF01329">
    <property type="entry name" value="Pterin_4a"/>
    <property type="match status" value="1"/>
</dbReference>
<feature type="domain" description="Biopterin-dependent aromatic amino acid hydroxylase family profile" evidence="15">
    <location>
        <begin position="1"/>
        <end position="290"/>
    </location>
</feature>
<dbReference type="InterPro" id="IPR001273">
    <property type="entry name" value="ArAA_hydroxylase"/>
</dbReference>
<evidence type="ECO:0000256" key="4">
    <source>
        <dbReference type="ARBA" id="ARBA00005088"/>
    </source>
</evidence>
<dbReference type="InterPro" id="IPR036329">
    <property type="entry name" value="Aro-AA_hydroxylase_C_sf"/>
</dbReference>
<dbReference type="Pfam" id="PF00351">
    <property type="entry name" value="Biopterin_H"/>
    <property type="match status" value="1"/>
</dbReference>
<dbReference type="Gene3D" id="3.30.1360.20">
    <property type="entry name" value="Transcriptional coactivator/pterin dehydratase"/>
    <property type="match status" value="1"/>
</dbReference>
<dbReference type="PATRIC" id="fig|317659.3.peg.5254"/>
<evidence type="ECO:0000256" key="11">
    <source>
        <dbReference type="ARBA" id="ARBA00023232"/>
    </source>
</evidence>
<dbReference type="GO" id="GO:0008124">
    <property type="term" value="F:4-alpha-hydroxytetrahydrobiopterin dehydratase activity"/>
    <property type="evidence" value="ECO:0007669"/>
    <property type="project" value="UniProtKB-UniRule"/>
</dbReference>
<dbReference type="GO" id="GO:0006729">
    <property type="term" value="P:tetrahydrobiopterin biosynthetic process"/>
    <property type="evidence" value="ECO:0007669"/>
    <property type="project" value="InterPro"/>
</dbReference>
<organism evidence="16 17">
    <name type="scientific">Pseudomonas syringae pv. coryli</name>
    <dbReference type="NCBI Taxonomy" id="317659"/>
    <lineage>
        <taxon>Bacteria</taxon>
        <taxon>Pseudomonadati</taxon>
        <taxon>Pseudomonadota</taxon>
        <taxon>Gammaproteobacteria</taxon>
        <taxon>Pseudomonadales</taxon>
        <taxon>Pseudomonadaceae</taxon>
        <taxon>Pseudomonas</taxon>
    </lineage>
</organism>
<keyword evidence="12 13" id="KW-0456">Lyase</keyword>
<accession>A0A0P9MXI2</accession>
<reference evidence="16 17" key="1">
    <citation type="submission" date="2015-09" db="EMBL/GenBank/DDBJ databases">
        <title>Genome announcement of multiple Pseudomonas syringae strains.</title>
        <authorList>
            <person name="Thakur S."/>
            <person name="Wang P.W."/>
            <person name="Gong Y."/>
            <person name="Weir B.S."/>
            <person name="Guttman D.S."/>
        </authorList>
    </citation>
    <scope>NUCLEOTIDE SEQUENCE [LARGE SCALE GENOMIC DNA]</scope>
    <source>
        <strain evidence="16 17">ICMP17001</strain>
    </source>
</reference>
<dbReference type="EMBL" id="LJQC01000632">
    <property type="protein sequence ID" value="KPW96954.1"/>
    <property type="molecule type" value="Genomic_DNA"/>
</dbReference>
<evidence type="ECO:0000313" key="16">
    <source>
        <dbReference type="EMBL" id="KPW96954.1"/>
    </source>
</evidence>
<evidence type="ECO:0000256" key="2">
    <source>
        <dbReference type="ARBA" id="ARBA00001554"/>
    </source>
</evidence>
<keyword evidence="9 14" id="KW-0408">Iron</keyword>
<keyword evidence="10" id="KW-0503">Monooxygenase</keyword>
<dbReference type="CDD" id="cd00913">
    <property type="entry name" value="PCD_DCoH_subfamily_a"/>
    <property type="match status" value="1"/>
</dbReference>